<dbReference type="AlphaFoldDB" id="A0A931H509"/>
<feature type="transmembrane region" description="Helical" evidence="1">
    <location>
        <begin position="41"/>
        <end position="62"/>
    </location>
</feature>
<keyword evidence="3" id="KW-1185">Reference proteome</keyword>
<evidence type="ECO:0000313" key="3">
    <source>
        <dbReference type="Proteomes" id="UP000651050"/>
    </source>
</evidence>
<feature type="transmembrane region" description="Helical" evidence="1">
    <location>
        <begin position="17"/>
        <end position="35"/>
    </location>
</feature>
<proteinExistence type="predicted"/>
<dbReference type="EMBL" id="JADWYS010000001">
    <property type="protein sequence ID" value="MBG9388545.1"/>
    <property type="molecule type" value="Genomic_DNA"/>
</dbReference>
<evidence type="ECO:0000313" key="2">
    <source>
        <dbReference type="EMBL" id="MBG9388545.1"/>
    </source>
</evidence>
<name>A0A931H509_9BURK</name>
<reference evidence="2" key="1">
    <citation type="submission" date="2020-11" db="EMBL/GenBank/DDBJ databases">
        <title>Bacterial whole genome sequence for Caenimonas sp. DR4.4.</title>
        <authorList>
            <person name="Le V."/>
            <person name="Ko S.-R."/>
            <person name="Ahn C.-Y."/>
            <person name="Oh H.-M."/>
        </authorList>
    </citation>
    <scope>NUCLEOTIDE SEQUENCE</scope>
    <source>
        <strain evidence="2">DR4.4</strain>
    </source>
</reference>
<dbReference type="Proteomes" id="UP000651050">
    <property type="component" value="Unassembled WGS sequence"/>
</dbReference>
<gene>
    <name evidence="2" type="ORF">I5803_10990</name>
</gene>
<evidence type="ECO:0000256" key="1">
    <source>
        <dbReference type="SAM" id="Phobius"/>
    </source>
</evidence>
<sequence length="131" mass="14646">MKLFNIVRVLDRHVNKLFWASALVIAGIEVTGPKFSRLTPYIYVAYTLPVAVAVTWPCVVWLKRKRPHLIRDRGRILSEEAVWEELSTADRSILLLINVIGAAFVAAFGALLPLTTIVFVARGLRLLHAIG</sequence>
<accession>A0A931H509</accession>
<protein>
    <submittedName>
        <fullName evidence="2">Uncharacterized protein</fullName>
    </submittedName>
</protein>
<feature type="transmembrane region" description="Helical" evidence="1">
    <location>
        <begin position="93"/>
        <end position="121"/>
    </location>
</feature>
<organism evidence="2 3">
    <name type="scientific">Caenimonas aquaedulcis</name>
    <dbReference type="NCBI Taxonomy" id="2793270"/>
    <lineage>
        <taxon>Bacteria</taxon>
        <taxon>Pseudomonadati</taxon>
        <taxon>Pseudomonadota</taxon>
        <taxon>Betaproteobacteria</taxon>
        <taxon>Burkholderiales</taxon>
        <taxon>Comamonadaceae</taxon>
        <taxon>Caenimonas</taxon>
    </lineage>
</organism>
<keyword evidence="1" id="KW-1133">Transmembrane helix</keyword>
<keyword evidence="1" id="KW-0812">Transmembrane</keyword>
<keyword evidence="1" id="KW-0472">Membrane</keyword>
<dbReference type="RefSeq" id="WP_196986399.1">
    <property type="nucleotide sequence ID" value="NZ_JADWYS010000001.1"/>
</dbReference>
<comment type="caution">
    <text evidence="2">The sequence shown here is derived from an EMBL/GenBank/DDBJ whole genome shotgun (WGS) entry which is preliminary data.</text>
</comment>